<dbReference type="EMBL" id="CAJOBD010005255">
    <property type="protein sequence ID" value="CAF4025081.1"/>
    <property type="molecule type" value="Genomic_DNA"/>
</dbReference>
<gene>
    <name evidence="2" type="ORF">JBS370_LOCUS27641</name>
</gene>
<evidence type="ECO:0000313" key="3">
    <source>
        <dbReference type="Proteomes" id="UP000663836"/>
    </source>
</evidence>
<proteinExistence type="predicted"/>
<evidence type="ECO:0000313" key="2">
    <source>
        <dbReference type="EMBL" id="CAF4025081.1"/>
    </source>
</evidence>
<feature type="non-terminal residue" evidence="2">
    <location>
        <position position="86"/>
    </location>
</feature>
<accession>A0A819Q5R6</accession>
<feature type="chain" id="PRO_5032558148" evidence="1">
    <location>
        <begin position="22"/>
        <end position="86"/>
    </location>
</feature>
<protein>
    <submittedName>
        <fullName evidence="2">Uncharacterized protein</fullName>
    </submittedName>
</protein>
<dbReference type="AlphaFoldDB" id="A0A819Q5R6"/>
<organism evidence="2 3">
    <name type="scientific">Rotaria sordida</name>
    <dbReference type="NCBI Taxonomy" id="392033"/>
    <lineage>
        <taxon>Eukaryota</taxon>
        <taxon>Metazoa</taxon>
        <taxon>Spiralia</taxon>
        <taxon>Gnathifera</taxon>
        <taxon>Rotifera</taxon>
        <taxon>Eurotatoria</taxon>
        <taxon>Bdelloidea</taxon>
        <taxon>Philodinida</taxon>
        <taxon>Philodinidae</taxon>
        <taxon>Rotaria</taxon>
    </lineage>
</organism>
<evidence type="ECO:0000256" key="1">
    <source>
        <dbReference type="SAM" id="SignalP"/>
    </source>
</evidence>
<feature type="signal peptide" evidence="1">
    <location>
        <begin position="1"/>
        <end position="21"/>
    </location>
</feature>
<keyword evidence="1" id="KW-0732">Signal</keyword>
<comment type="caution">
    <text evidence="2">The sequence shown here is derived from an EMBL/GenBank/DDBJ whole genome shotgun (WGS) entry which is preliminary data.</text>
</comment>
<name>A0A819Q5R6_9BILA</name>
<dbReference type="Proteomes" id="UP000663836">
    <property type="component" value="Unassembled WGS sequence"/>
</dbReference>
<sequence>MQQAHVVLLMTIAMMVANVYGQGLKVTIVSTGSKINQAPDGVDVLYSNAGDQTMSIFNWYLEGKEINEPLFKVTCLGVPVPYIGRL</sequence>
<reference evidence="2" key="1">
    <citation type="submission" date="2021-02" db="EMBL/GenBank/DDBJ databases">
        <authorList>
            <person name="Nowell W R."/>
        </authorList>
    </citation>
    <scope>NUCLEOTIDE SEQUENCE</scope>
</reference>